<dbReference type="Proteomes" id="UP000295096">
    <property type="component" value="Unassembled WGS sequence"/>
</dbReference>
<evidence type="ECO:0000313" key="3">
    <source>
        <dbReference type="Proteomes" id="UP000295096"/>
    </source>
</evidence>
<dbReference type="Pfam" id="PF13539">
    <property type="entry name" value="Peptidase_M15_4"/>
    <property type="match status" value="1"/>
</dbReference>
<evidence type="ECO:0000313" key="2">
    <source>
        <dbReference type="EMBL" id="TDH58272.1"/>
    </source>
</evidence>
<dbReference type="InterPro" id="IPR039561">
    <property type="entry name" value="Peptidase_M15C"/>
</dbReference>
<gene>
    <name evidence="2" type="ORF">E2C06_33450</name>
</gene>
<name>A0A4R5Q5V7_9PROT</name>
<evidence type="ECO:0000259" key="1">
    <source>
        <dbReference type="Pfam" id="PF13539"/>
    </source>
</evidence>
<comment type="caution">
    <text evidence="2">The sequence shown here is derived from an EMBL/GenBank/DDBJ whole genome shotgun (WGS) entry which is preliminary data.</text>
</comment>
<dbReference type="GO" id="GO:0008233">
    <property type="term" value="F:peptidase activity"/>
    <property type="evidence" value="ECO:0007669"/>
    <property type="project" value="InterPro"/>
</dbReference>
<keyword evidence="3" id="KW-1185">Reference proteome</keyword>
<feature type="domain" description="Peptidase M15C" evidence="1">
    <location>
        <begin position="57"/>
        <end position="120"/>
    </location>
</feature>
<accession>A0A4R5Q5V7</accession>
<reference evidence="2 3" key="1">
    <citation type="journal article" date="2016" name="J. Microbiol.">
        <title>Dankookia rubra gen. nov., sp. nov., an alphaproteobacterium isolated from sediment of a shallow stream.</title>
        <authorList>
            <person name="Kim W.H."/>
            <person name="Kim D.H."/>
            <person name="Kang K."/>
            <person name="Ahn T.Y."/>
        </authorList>
    </citation>
    <scope>NUCLEOTIDE SEQUENCE [LARGE SCALE GENOMIC DNA]</scope>
    <source>
        <strain evidence="2 3">JCM30602</strain>
    </source>
</reference>
<proteinExistence type="predicted"/>
<dbReference type="InterPro" id="IPR009045">
    <property type="entry name" value="Zn_M74/Hedgehog-like"/>
</dbReference>
<dbReference type="EMBL" id="SMSJ01000136">
    <property type="protein sequence ID" value="TDH58272.1"/>
    <property type="molecule type" value="Genomic_DNA"/>
</dbReference>
<dbReference type="SUPFAM" id="SSF55166">
    <property type="entry name" value="Hedgehog/DD-peptidase"/>
    <property type="match status" value="1"/>
</dbReference>
<organism evidence="2 3">
    <name type="scientific">Dankookia rubra</name>
    <dbReference type="NCBI Taxonomy" id="1442381"/>
    <lineage>
        <taxon>Bacteria</taxon>
        <taxon>Pseudomonadati</taxon>
        <taxon>Pseudomonadota</taxon>
        <taxon>Alphaproteobacteria</taxon>
        <taxon>Acetobacterales</taxon>
        <taxon>Roseomonadaceae</taxon>
        <taxon>Dankookia</taxon>
    </lineage>
</organism>
<dbReference type="OrthoDB" id="9799970at2"/>
<protein>
    <submittedName>
        <fullName evidence="2">M15 family peptidase</fullName>
    </submittedName>
</protein>
<sequence length="126" mass="14245">MPRTRPQTLSVTTVNDVAGRLERVVTVLEGMPDRVKAPLVPSAGAYNCRVVVDSGLPSMHAFGAAIDVGVRYSEYWAWSRSRGTKFDPGQLPGEILEAFEAERFIWGGKWFHYDGLHFEYRPELFR</sequence>
<dbReference type="AlphaFoldDB" id="A0A4R5Q5V7"/>
<dbReference type="Gene3D" id="3.30.1380.10">
    <property type="match status" value="1"/>
</dbReference>